<name>A0A1A8M8R7_9TELE</name>
<dbReference type="Pfam" id="PF03372">
    <property type="entry name" value="Exo_endo_phos"/>
    <property type="match status" value="1"/>
</dbReference>
<evidence type="ECO:0000259" key="2">
    <source>
        <dbReference type="Pfam" id="PF03372"/>
    </source>
</evidence>
<dbReference type="GO" id="GO:0003824">
    <property type="term" value="F:catalytic activity"/>
    <property type="evidence" value="ECO:0007669"/>
    <property type="project" value="InterPro"/>
</dbReference>
<reference evidence="3" key="1">
    <citation type="submission" date="2016-05" db="EMBL/GenBank/DDBJ databases">
        <authorList>
            <person name="Lavstsen T."/>
            <person name="Jespersen J.S."/>
        </authorList>
    </citation>
    <scope>NUCLEOTIDE SEQUENCE</scope>
    <source>
        <tissue evidence="3">Brain</tissue>
    </source>
</reference>
<dbReference type="AlphaFoldDB" id="A0A1A8M8R7"/>
<dbReference type="PANTHER" id="PTHR33776:SF3">
    <property type="entry name" value="PHD-TYPE DOMAIN-CONTAINING PROTEIN"/>
    <property type="match status" value="1"/>
</dbReference>
<dbReference type="SUPFAM" id="SSF56219">
    <property type="entry name" value="DNase I-like"/>
    <property type="match status" value="1"/>
</dbReference>
<feature type="domain" description="Endonuclease/exonuclease/phosphatase" evidence="2">
    <location>
        <begin position="128"/>
        <end position="323"/>
    </location>
</feature>
<evidence type="ECO:0000256" key="1">
    <source>
        <dbReference type="SAM" id="SignalP"/>
    </source>
</evidence>
<dbReference type="EMBL" id="HAEG01011185">
    <property type="protein sequence ID" value="SBR89067.1"/>
    <property type="molecule type" value="Transcribed_RNA"/>
</dbReference>
<dbReference type="Gene3D" id="3.60.10.10">
    <property type="entry name" value="Endonuclease/exonuclease/phosphatase"/>
    <property type="match status" value="1"/>
</dbReference>
<sequence length="401" mass="45063">MWTNAINVWSTLIWILSFIFHRPTADFLQYTAAELLRIRHRPGSPPASLHLDPDISHLLRRRYVHRGSRRNFHYHNSASINSFWSTTCRHPHRNSYRRTADHSSLASLARTANAHGCDSTTVNFGLLNIRSLTGKGHLIHDLIKNRGIDFMCLCETWQQPADFSQLNDSTPPGFVYLTKPRGSRGGGLAIIYRENWKVLPLSVSDFNSFEYLVFKLNGPTPTIIGLIHRPPKPHKDFLSEVSVLLTHVSTLSSNVIVLGDFNIHMDNSDIPLTKDFSSCLDSLGFDQHINFPTHSKGHCLDLLCCSGLTPLNCAADDLHITDHYFISFNIVTQLSFTKPTRLISFRNIKDINIDTLSSCIDNIQLPDNLSSPDDLAALYNDSTILFLSVSLLPGFPLNSGC</sequence>
<feature type="chain" id="PRO_5015057862" description="Endonuclease/exonuclease/phosphatase domain-containing protein" evidence="1">
    <location>
        <begin position="26"/>
        <end position="401"/>
    </location>
</feature>
<organism evidence="3">
    <name type="scientific">Nothobranchius pienaari</name>
    <dbReference type="NCBI Taxonomy" id="704102"/>
    <lineage>
        <taxon>Eukaryota</taxon>
        <taxon>Metazoa</taxon>
        <taxon>Chordata</taxon>
        <taxon>Craniata</taxon>
        <taxon>Vertebrata</taxon>
        <taxon>Euteleostomi</taxon>
        <taxon>Actinopterygii</taxon>
        <taxon>Neopterygii</taxon>
        <taxon>Teleostei</taxon>
        <taxon>Neoteleostei</taxon>
        <taxon>Acanthomorphata</taxon>
        <taxon>Ovalentaria</taxon>
        <taxon>Atherinomorphae</taxon>
        <taxon>Cyprinodontiformes</taxon>
        <taxon>Nothobranchiidae</taxon>
        <taxon>Nothobranchius</taxon>
    </lineage>
</organism>
<keyword evidence="1" id="KW-0732">Signal</keyword>
<dbReference type="InterPro" id="IPR036691">
    <property type="entry name" value="Endo/exonu/phosph_ase_sf"/>
</dbReference>
<accession>A0A1A8M8R7</accession>
<evidence type="ECO:0000313" key="3">
    <source>
        <dbReference type="EMBL" id="SBR53350.1"/>
    </source>
</evidence>
<proteinExistence type="predicted"/>
<feature type="signal peptide" evidence="1">
    <location>
        <begin position="1"/>
        <end position="25"/>
    </location>
</feature>
<dbReference type="EMBL" id="HAEF01012191">
    <property type="protein sequence ID" value="SBR53350.1"/>
    <property type="molecule type" value="Transcribed_RNA"/>
</dbReference>
<gene>
    <name evidence="3" type="primary">Nfu_g_1_024576</name>
</gene>
<protein>
    <recommendedName>
        <fullName evidence="2">Endonuclease/exonuclease/phosphatase domain-containing protein</fullName>
    </recommendedName>
</protein>
<dbReference type="InterPro" id="IPR005135">
    <property type="entry name" value="Endo/exonuclease/phosphatase"/>
</dbReference>
<dbReference type="PANTHER" id="PTHR33776">
    <property type="entry name" value="ENDO/EXONUCLEASE/PHOSPHATASE DOMAIN-CONTAINING PROTEIN"/>
    <property type="match status" value="1"/>
</dbReference>
<reference evidence="3" key="2">
    <citation type="submission" date="2016-06" db="EMBL/GenBank/DDBJ databases">
        <title>The genome of a short-lived fish provides insights into sex chromosome evolution and the genetic control of aging.</title>
        <authorList>
            <person name="Reichwald K."/>
            <person name="Felder M."/>
            <person name="Petzold A."/>
            <person name="Koch P."/>
            <person name="Groth M."/>
            <person name="Platzer M."/>
        </authorList>
    </citation>
    <scope>NUCLEOTIDE SEQUENCE</scope>
    <source>
        <tissue evidence="3">Brain</tissue>
    </source>
</reference>